<dbReference type="GO" id="GO:0008270">
    <property type="term" value="F:zinc ion binding"/>
    <property type="evidence" value="ECO:0007669"/>
    <property type="project" value="UniProtKB-KW"/>
</dbReference>
<evidence type="ECO:0000256" key="4">
    <source>
        <dbReference type="ARBA" id="ARBA00022679"/>
    </source>
</evidence>
<organism evidence="14 15">
    <name type="scientific">Deinandra increscens subsp. villosa</name>
    <dbReference type="NCBI Taxonomy" id="3103831"/>
    <lineage>
        <taxon>Eukaryota</taxon>
        <taxon>Viridiplantae</taxon>
        <taxon>Streptophyta</taxon>
        <taxon>Embryophyta</taxon>
        <taxon>Tracheophyta</taxon>
        <taxon>Spermatophyta</taxon>
        <taxon>Magnoliopsida</taxon>
        <taxon>eudicotyledons</taxon>
        <taxon>Gunneridae</taxon>
        <taxon>Pentapetalae</taxon>
        <taxon>asterids</taxon>
        <taxon>campanulids</taxon>
        <taxon>Asterales</taxon>
        <taxon>Asteraceae</taxon>
        <taxon>Asteroideae</taxon>
        <taxon>Heliantheae alliance</taxon>
        <taxon>Madieae</taxon>
        <taxon>Madiinae</taxon>
        <taxon>Deinandra</taxon>
    </lineage>
</organism>
<keyword evidence="5 12" id="KW-0812">Transmembrane</keyword>
<dbReference type="PROSITE" id="PS50089">
    <property type="entry name" value="ZF_RING_2"/>
    <property type="match status" value="1"/>
</dbReference>
<dbReference type="PANTHER" id="PTHR46905">
    <property type="entry name" value="RING-H2 FINGER PROTEIN ATL78"/>
    <property type="match status" value="1"/>
</dbReference>
<dbReference type="EMBL" id="JBCNJP010000025">
    <property type="protein sequence ID" value="KAK9054153.1"/>
    <property type="molecule type" value="Genomic_DNA"/>
</dbReference>
<keyword evidence="9 12" id="KW-0472">Membrane</keyword>
<gene>
    <name evidence="14" type="ORF">SSX86_025230</name>
</gene>
<evidence type="ECO:0000313" key="15">
    <source>
        <dbReference type="Proteomes" id="UP001408789"/>
    </source>
</evidence>
<dbReference type="Gene3D" id="3.30.40.10">
    <property type="entry name" value="Zinc/RING finger domain, C3HC4 (zinc finger)"/>
    <property type="match status" value="1"/>
</dbReference>
<evidence type="ECO:0000256" key="1">
    <source>
        <dbReference type="ARBA" id="ARBA00000900"/>
    </source>
</evidence>
<evidence type="ECO:0000256" key="6">
    <source>
        <dbReference type="ARBA" id="ARBA00022723"/>
    </source>
</evidence>
<dbReference type="InterPro" id="IPR013083">
    <property type="entry name" value="Znf_RING/FYVE/PHD"/>
</dbReference>
<evidence type="ECO:0000256" key="10">
    <source>
        <dbReference type="ARBA" id="ARBA00024209"/>
    </source>
</evidence>
<evidence type="ECO:0000313" key="14">
    <source>
        <dbReference type="EMBL" id="KAK9054153.1"/>
    </source>
</evidence>
<feature type="transmembrane region" description="Helical" evidence="12">
    <location>
        <begin position="54"/>
        <end position="75"/>
    </location>
</feature>
<dbReference type="SMART" id="SM00184">
    <property type="entry name" value="RING"/>
    <property type="match status" value="1"/>
</dbReference>
<dbReference type="CDD" id="cd16461">
    <property type="entry name" value="RING-H2_EL5-like"/>
    <property type="match status" value="1"/>
</dbReference>
<dbReference type="GO" id="GO:0016567">
    <property type="term" value="P:protein ubiquitination"/>
    <property type="evidence" value="ECO:0007669"/>
    <property type="project" value="InterPro"/>
</dbReference>
<dbReference type="AlphaFoldDB" id="A0AAP0CFU1"/>
<evidence type="ECO:0000256" key="5">
    <source>
        <dbReference type="ARBA" id="ARBA00022692"/>
    </source>
</evidence>
<evidence type="ECO:0000256" key="11">
    <source>
        <dbReference type="PROSITE-ProRule" id="PRU00175"/>
    </source>
</evidence>
<comment type="subcellular location">
    <subcellularLocation>
        <location evidence="2">Membrane</location>
        <topology evidence="2">Single-pass membrane protein</topology>
    </subcellularLocation>
</comment>
<keyword evidence="6" id="KW-0479">Metal-binding</keyword>
<dbReference type="InterPro" id="IPR001841">
    <property type="entry name" value="Znf_RING"/>
</dbReference>
<reference evidence="14 15" key="1">
    <citation type="submission" date="2024-04" db="EMBL/GenBank/DDBJ databases">
        <title>The reference genome of an endangered Asteraceae, Deinandra increscens subsp. villosa, native to the Central Coast of California.</title>
        <authorList>
            <person name="Guilliams M."/>
            <person name="Hasenstab-Lehman K."/>
            <person name="Meyer R."/>
            <person name="Mcevoy S."/>
        </authorList>
    </citation>
    <scope>NUCLEOTIDE SEQUENCE [LARGE SCALE GENOMIC DNA]</scope>
    <source>
        <tissue evidence="14">Leaf</tissue>
    </source>
</reference>
<keyword evidence="8 12" id="KW-1133">Transmembrane helix</keyword>
<evidence type="ECO:0000256" key="7">
    <source>
        <dbReference type="ARBA" id="ARBA00022833"/>
    </source>
</evidence>
<evidence type="ECO:0000259" key="13">
    <source>
        <dbReference type="PROSITE" id="PS50089"/>
    </source>
</evidence>
<comment type="similarity">
    <text evidence="10">Belongs to the RING-type zinc finger family. ATL subfamily.</text>
</comment>
<evidence type="ECO:0000256" key="12">
    <source>
        <dbReference type="SAM" id="Phobius"/>
    </source>
</evidence>
<feature type="domain" description="RING-type" evidence="13">
    <location>
        <begin position="130"/>
        <end position="172"/>
    </location>
</feature>
<proteinExistence type="inferred from homology"/>
<comment type="caution">
    <text evidence="14">The sequence shown here is derived from an EMBL/GenBank/DDBJ whole genome shotgun (WGS) entry which is preliminary data.</text>
</comment>
<dbReference type="GO" id="GO:0016020">
    <property type="term" value="C:membrane"/>
    <property type="evidence" value="ECO:0007669"/>
    <property type="project" value="UniProtKB-SubCell"/>
</dbReference>
<protein>
    <recommendedName>
        <fullName evidence="3">RING-type E3 ubiquitin transferase</fullName>
        <ecNumber evidence="3">2.3.2.27</ecNumber>
    </recommendedName>
</protein>
<dbReference type="Pfam" id="PF13639">
    <property type="entry name" value="zf-RING_2"/>
    <property type="match status" value="1"/>
</dbReference>
<sequence>MVLTLSTPYKTRKIRFRPFKPPNMPRRFRMLTGRNSTTTAAAPPSPEPDLNSNFVVILAAFLCAIICVLGLLAVARCTWIRRISAVVTTGRTDQTPNAAAANRGLKKKFLKTLPKITYSSETVIEKVSDCAICLTEFSAGDEIRVLPRCGHGFHVTCIDIWFRSHSSCPSCRQILSPAMRCEKCGELPAAEVAGSQITTAGETSG</sequence>
<keyword evidence="11" id="KW-0863">Zinc-finger</keyword>
<accession>A0AAP0CFU1</accession>
<dbReference type="Proteomes" id="UP001408789">
    <property type="component" value="Unassembled WGS sequence"/>
</dbReference>
<dbReference type="InterPro" id="IPR044602">
    <property type="entry name" value="ATL10/ATL72-79-like"/>
</dbReference>
<evidence type="ECO:0000256" key="3">
    <source>
        <dbReference type="ARBA" id="ARBA00012483"/>
    </source>
</evidence>
<keyword evidence="15" id="KW-1185">Reference proteome</keyword>
<name>A0AAP0CFU1_9ASTR</name>
<dbReference type="EC" id="2.3.2.27" evidence="3"/>
<keyword evidence="7" id="KW-0862">Zinc</keyword>
<comment type="catalytic activity">
    <reaction evidence="1">
        <text>S-ubiquitinyl-[E2 ubiquitin-conjugating enzyme]-L-cysteine + [acceptor protein]-L-lysine = [E2 ubiquitin-conjugating enzyme]-L-cysteine + N(6)-ubiquitinyl-[acceptor protein]-L-lysine.</text>
        <dbReference type="EC" id="2.3.2.27"/>
    </reaction>
</comment>
<keyword evidence="4" id="KW-0808">Transferase</keyword>
<dbReference type="SUPFAM" id="SSF57850">
    <property type="entry name" value="RING/U-box"/>
    <property type="match status" value="1"/>
</dbReference>
<dbReference type="GO" id="GO:0061630">
    <property type="term" value="F:ubiquitin protein ligase activity"/>
    <property type="evidence" value="ECO:0007669"/>
    <property type="project" value="UniProtKB-EC"/>
</dbReference>
<evidence type="ECO:0000256" key="9">
    <source>
        <dbReference type="ARBA" id="ARBA00023136"/>
    </source>
</evidence>
<evidence type="ECO:0000256" key="8">
    <source>
        <dbReference type="ARBA" id="ARBA00022989"/>
    </source>
</evidence>
<evidence type="ECO:0000256" key="2">
    <source>
        <dbReference type="ARBA" id="ARBA00004167"/>
    </source>
</evidence>
<dbReference type="PANTHER" id="PTHR46905:SF7">
    <property type="entry name" value="RING-H2 FINGER PROTEIN ATL78"/>
    <property type="match status" value="1"/>
</dbReference>